<name>A0A897N4A2_9EURY</name>
<evidence type="ECO:0000313" key="3">
    <source>
        <dbReference type="Proteomes" id="UP000663525"/>
    </source>
</evidence>
<sequence length="82" mass="8617">MLGLSEHTRDGAGDDLEAAEAVAAAEEERARLARDGPAPSTSEILRVMGRDCDGYLLPHVDADRSARDAAQQLLGEQAGGSR</sequence>
<dbReference type="EMBL" id="CP064787">
    <property type="protein sequence ID" value="QSG06093.1"/>
    <property type="molecule type" value="Genomic_DNA"/>
</dbReference>
<reference evidence="2" key="1">
    <citation type="submission" date="2020-11" db="EMBL/GenBank/DDBJ databases">
        <title>Carbohydrate-dependent, anaerobic sulfur respiration: A novel catabolism in halophilic archaea.</title>
        <authorList>
            <person name="Sorokin D.Y."/>
            <person name="Messina E."/>
            <person name="Smedile F."/>
            <person name="La Cono V."/>
            <person name="Hallsworth J.E."/>
            <person name="Yakimov M.M."/>
        </authorList>
    </citation>
    <scope>NUCLEOTIDE SEQUENCE</scope>
    <source>
        <strain evidence="2">HSR12-1</strain>
    </source>
</reference>
<dbReference type="Proteomes" id="UP000663525">
    <property type="component" value="Chromosome"/>
</dbReference>
<gene>
    <name evidence="2" type="ORF">HSR121_1758</name>
</gene>
<organism evidence="2 3">
    <name type="scientific">Halapricum desulfuricans</name>
    <dbReference type="NCBI Taxonomy" id="2841257"/>
    <lineage>
        <taxon>Archaea</taxon>
        <taxon>Methanobacteriati</taxon>
        <taxon>Methanobacteriota</taxon>
        <taxon>Stenosarchaea group</taxon>
        <taxon>Halobacteria</taxon>
        <taxon>Halobacteriales</taxon>
        <taxon>Haloarculaceae</taxon>
        <taxon>Halapricum</taxon>
    </lineage>
</organism>
<dbReference type="AlphaFoldDB" id="A0A897N4A2"/>
<evidence type="ECO:0000256" key="1">
    <source>
        <dbReference type="SAM" id="MobiDB-lite"/>
    </source>
</evidence>
<feature type="region of interest" description="Disordered" evidence="1">
    <location>
        <begin position="1"/>
        <end position="42"/>
    </location>
</feature>
<evidence type="ECO:0000313" key="2">
    <source>
        <dbReference type="EMBL" id="QSG06093.1"/>
    </source>
</evidence>
<protein>
    <submittedName>
        <fullName evidence="2">Uncharacterized protein</fullName>
    </submittedName>
</protein>
<feature type="compositionally biased region" description="Basic and acidic residues" evidence="1">
    <location>
        <begin position="1"/>
        <end position="12"/>
    </location>
</feature>
<proteinExistence type="predicted"/>
<accession>A0A897N4A2</accession>